<feature type="domain" description="DNA/RNA-binding protein Kin17 WH-like" evidence="1">
    <location>
        <begin position="23"/>
        <end position="109"/>
    </location>
</feature>
<dbReference type="Pfam" id="PF10357">
    <property type="entry name" value="WH_KIN17"/>
    <property type="match status" value="1"/>
</dbReference>
<reference evidence="2" key="1">
    <citation type="submission" date="2023-05" db="EMBL/GenBank/DDBJ databases">
        <title>Nepenthes gracilis genome sequencing.</title>
        <authorList>
            <person name="Fukushima K."/>
        </authorList>
    </citation>
    <scope>NUCLEOTIDE SEQUENCE</scope>
    <source>
        <strain evidence="2">SING2019-196</strain>
    </source>
</reference>
<dbReference type="InterPro" id="IPR019447">
    <property type="entry name" value="DNA/RNA-bd_Kin17_WH-like_dom"/>
</dbReference>
<gene>
    <name evidence="2" type="ORF">Nepgr_006118</name>
</gene>
<accession>A0AAD3S4G1</accession>
<dbReference type="EMBL" id="BSYO01000005">
    <property type="protein sequence ID" value="GMH04279.1"/>
    <property type="molecule type" value="Genomic_DNA"/>
</dbReference>
<name>A0AAD3S4G1_NEPGR</name>
<dbReference type="GO" id="GO:0006974">
    <property type="term" value="P:DNA damage response"/>
    <property type="evidence" value="ECO:0007669"/>
    <property type="project" value="TreeGrafter"/>
</dbReference>
<evidence type="ECO:0000313" key="2">
    <source>
        <dbReference type="EMBL" id="GMH04279.1"/>
    </source>
</evidence>
<dbReference type="Pfam" id="PF25095">
    <property type="entry name" value="C2H2-zf_KIN17"/>
    <property type="match status" value="1"/>
</dbReference>
<dbReference type="Gene3D" id="1.10.10.2030">
    <property type="entry name" value="DNA/RNA-binding protein Kin17, conserved domain"/>
    <property type="match status" value="1"/>
</dbReference>
<dbReference type="InterPro" id="IPR056767">
    <property type="entry name" value="C2H2-Znf_KIN17"/>
</dbReference>
<evidence type="ECO:0000313" key="3">
    <source>
        <dbReference type="Proteomes" id="UP001279734"/>
    </source>
</evidence>
<dbReference type="InterPro" id="IPR037321">
    <property type="entry name" value="KIN17-like"/>
</dbReference>
<dbReference type="Proteomes" id="UP001279734">
    <property type="component" value="Unassembled WGS sequence"/>
</dbReference>
<dbReference type="PANTHER" id="PTHR12805:SF0">
    <property type="entry name" value="DNA_RNA-BINDING PROTEIN KIN17"/>
    <property type="match status" value="1"/>
</dbReference>
<organism evidence="2 3">
    <name type="scientific">Nepenthes gracilis</name>
    <name type="common">Slender pitcher plant</name>
    <dbReference type="NCBI Taxonomy" id="150966"/>
    <lineage>
        <taxon>Eukaryota</taxon>
        <taxon>Viridiplantae</taxon>
        <taxon>Streptophyta</taxon>
        <taxon>Embryophyta</taxon>
        <taxon>Tracheophyta</taxon>
        <taxon>Spermatophyta</taxon>
        <taxon>Magnoliopsida</taxon>
        <taxon>eudicotyledons</taxon>
        <taxon>Gunneridae</taxon>
        <taxon>Pentapetalae</taxon>
        <taxon>Caryophyllales</taxon>
        <taxon>Nepenthaceae</taxon>
        <taxon>Nepenthes</taxon>
    </lineage>
</organism>
<dbReference type="GO" id="GO:0006260">
    <property type="term" value="P:DNA replication"/>
    <property type="evidence" value="ECO:0007669"/>
    <property type="project" value="TreeGrafter"/>
</dbReference>
<comment type="caution">
    <text evidence="2">The sequence shown here is derived from an EMBL/GenBank/DDBJ whole genome shotgun (WGS) entry which is preliminary data.</text>
</comment>
<dbReference type="AlphaFoldDB" id="A0AAD3S4G1"/>
<dbReference type="PANTHER" id="PTHR12805">
    <property type="entry name" value="KIN17 KIN, ANTIGENIC DETERMINANT OF RECA PROTEIN HOMOLOG"/>
    <property type="match status" value="1"/>
</dbReference>
<keyword evidence="3" id="KW-1185">Reference proteome</keyword>
<dbReference type="GO" id="GO:0003690">
    <property type="term" value="F:double-stranded DNA binding"/>
    <property type="evidence" value="ECO:0007669"/>
    <property type="project" value="TreeGrafter"/>
</dbReference>
<evidence type="ECO:0000259" key="1">
    <source>
        <dbReference type="SMART" id="SM01253"/>
    </source>
</evidence>
<sequence length="156" mass="17891">MCQKQCRGKNGFKCHCMSEGHQRRMQIFSQNPDCTLDGYSEEFEDAFLKHMKCSHRFRPVAATVVYDVYIWDRHHSYIYAFQPDELLRVLGADREVQDEKDKRVKTLLSAKQDNGSKITFALGSSGNGVPNGRSCRVAIKDVEGDQIKKEKAVETR</sequence>
<dbReference type="InterPro" id="IPR038254">
    <property type="entry name" value="KIN17_WH-like_sf"/>
</dbReference>
<dbReference type="SMART" id="SM01253">
    <property type="entry name" value="Kin17_mid"/>
    <property type="match status" value="1"/>
</dbReference>
<dbReference type="GO" id="GO:0005634">
    <property type="term" value="C:nucleus"/>
    <property type="evidence" value="ECO:0007669"/>
    <property type="project" value="TreeGrafter"/>
</dbReference>
<protein>
    <recommendedName>
        <fullName evidence="1">DNA/RNA-binding protein Kin17 WH-like domain-containing protein</fullName>
    </recommendedName>
</protein>
<proteinExistence type="predicted"/>